<feature type="domain" description="Large ribosomal subunit protein bL25 L25" evidence="5">
    <location>
        <begin position="4"/>
        <end position="89"/>
    </location>
</feature>
<evidence type="ECO:0000256" key="3">
    <source>
        <dbReference type="ARBA" id="ARBA00022980"/>
    </source>
</evidence>
<evidence type="ECO:0000259" key="6">
    <source>
        <dbReference type="Pfam" id="PF14693"/>
    </source>
</evidence>
<dbReference type="CDD" id="cd00495">
    <property type="entry name" value="Ribosomal_L25_TL5_CTC"/>
    <property type="match status" value="1"/>
</dbReference>
<dbReference type="EMBL" id="UAVW01000009">
    <property type="protein sequence ID" value="SQB10967.1"/>
    <property type="molecule type" value="Genomic_DNA"/>
</dbReference>
<evidence type="ECO:0000313" key="8">
    <source>
        <dbReference type="EMBL" id="SQB10967.1"/>
    </source>
</evidence>
<dbReference type="InterPro" id="IPR001021">
    <property type="entry name" value="Ribosomal_bL25_long"/>
</dbReference>
<reference evidence="8 10" key="2">
    <citation type="submission" date="2018-06" db="EMBL/GenBank/DDBJ databases">
        <authorList>
            <consortium name="Pathogen Informatics"/>
            <person name="Doyle S."/>
        </authorList>
    </citation>
    <scope>NUCLEOTIDE SEQUENCE [LARGE SCALE GENOMIC DNA]</scope>
    <source>
        <strain evidence="8 10">NCTC11224</strain>
    </source>
</reference>
<dbReference type="InterPro" id="IPR020056">
    <property type="entry name" value="Rbsml_bL25/Gln-tRNA_synth_N"/>
</dbReference>
<dbReference type="RefSeq" id="WP_057572583.1">
    <property type="nucleotide sequence ID" value="NZ_CATYWZ010000072.1"/>
</dbReference>
<evidence type="ECO:0000313" key="9">
    <source>
        <dbReference type="Proteomes" id="UP000095512"/>
    </source>
</evidence>
<dbReference type="Pfam" id="PF14693">
    <property type="entry name" value="Ribosomal_TL5_C"/>
    <property type="match status" value="1"/>
</dbReference>
<keyword evidence="1" id="KW-0699">rRNA-binding</keyword>
<feature type="domain" description="Large ribosomal subunit protein bL25 beta" evidence="6">
    <location>
        <begin position="114"/>
        <end position="178"/>
    </location>
</feature>
<evidence type="ECO:0000256" key="4">
    <source>
        <dbReference type="ARBA" id="ARBA00023274"/>
    </source>
</evidence>
<dbReference type="EMBL" id="CZAB01000050">
    <property type="protein sequence ID" value="CUP76526.1"/>
    <property type="molecule type" value="Genomic_DNA"/>
</dbReference>
<dbReference type="InterPro" id="IPR029751">
    <property type="entry name" value="Ribosomal_L25_dom"/>
</dbReference>
<protein>
    <submittedName>
        <fullName evidence="7">LSU ribosomal protein L25P</fullName>
    </submittedName>
</protein>
<reference evidence="7 9" key="1">
    <citation type="submission" date="2015-09" db="EMBL/GenBank/DDBJ databases">
        <authorList>
            <consortium name="Pathogen Informatics"/>
        </authorList>
    </citation>
    <scope>NUCLEOTIDE SEQUENCE [LARGE SCALE GENOMIC DNA]</scope>
    <source>
        <strain evidence="7 9">2789STDY5834865</strain>
    </source>
</reference>
<evidence type="ECO:0000256" key="1">
    <source>
        <dbReference type="ARBA" id="ARBA00022730"/>
    </source>
</evidence>
<evidence type="ECO:0000259" key="5">
    <source>
        <dbReference type="Pfam" id="PF01386"/>
    </source>
</evidence>
<keyword evidence="10" id="KW-1185">Reference proteome</keyword>
<dbReference type="GO" id="GO:0006412">
    <property type="term" value="P:translation"/>
    <property type="evidence" value="ECO:0007669"/>
    <property type="project" value="InterPro"/>
</dbReference>
<keyword evidence="4" id="KW-0687">Ribonucleoprotein</keyword>
<proteinExistence type="predicted"/>
<dbReference type="Proteomes" id="UP000251853">
    <property type="component" value="Unassembled WGS sequence"/>
</dbReference>
<dbReference type="NCBIfam" id="TIGR00731">
    <property type="entry name" value="bL25_bact_ctc"/>
    <property type="match status" value="1"/>
</dbReference>
<evidence type="ECO:0000313" key="7">
    <source>
        <dbReference type="EMBL" id="CUP76526.1"/>
    </source>
</evidence>
<name>A0A174QXP4_9FIRM</name>
<dbReference type="PANTHER" id="PTHR33284:SF1">
    <property type="entry name" value="RIBOSOMAL PROTEIN L25_GLN-TRNA SYNTHETASE, ANTI-CODON-BINDING DOMAIN-CONTAINING PROTEIN"/>
    <property type="match status" value="1"/>
</dbReference>
<dbReference type="GO" id="GO:0003735">
    <property type="term" value="F:structural constituent of ribosome"/>
    <property type="evidence" value="ECO:0007669"/>
    <property type="project" value="InterPro"/>
</dbReference>
<dbReference type="Gene3D" id="2.170.120.20">
    <property type="entry name" value="Ribosomal protein L25, beta domain"/>
    <property type="match status" value="1"/>
</dbReference>
<keyword evidence="2" id="KW-0694">RNA-binding</keyword>
<accession>A0A174QXP4</accession>
<dbReference type="GO" id="GO:0022625">
    <property type="term" value="C:cytosolic large ribosomal subunit"/>
    <property type="evidence" value="ECO:0007669"/>
    <property type="project" value="TreeGrafter"/>
</dbReference>
<dbReference type="PANTHER" id="PTHR33284">
    <property type="entry name" value="RIBOSOMAL PROTEIN L25/GLN-TRNA SYNTHETASE, ANTI-CODON-BINDING DOMAIN-CONTAINING PROTEIN"/>
    <property type="match status" value="1"/>
</dbReference>
<dbReference type="InterPro" id="IPR011035">
    <property type="entry name" value="Ribosomal_bL25/Gln-tRNA_synth"/>
</dbReference>
<dbReference type="InterPro" id="IPR037121">
    <property type="entry name" value="Ribosomal_bL25_C"/>
</dbReference>
<dbReference type="InterPro" id="IPR020057">
    <property type="entry name" value="Ribosomal_bL25_b-dom"/>
</dbReference>
<gene>
    <name evidence="7" type="primary">rplY</name>
    <name evidence="7" type="ORF">ERS852480_04037</name>
    <name evidence="8" type="ORF">NCTC11224_02314</name>
</gene>
<keyword evidence="3 7" id="KW-0689">Ribosomal protein</keyword>
<dbReference type="InterPro" id="IPR020930">
    <property type="entry name" value="Ribosomal_uL5_bac-type"/>
</dbReference>
<evidence type="ECO:0000256" key="2">
    <source>
        <dbReference type="ARBA" id="ARBA00022884"/>
    </source>
</evidence>
<dbReference type="Gene3D" id="2.40.240.10">
    <property type="entry name" value="Ribosomal Protein L25, Chain P"/>
    <property type="match status" value="1"/>
</dbReference>
<sequence length="200" mass="21964">MTTLKAEKRSMSIKAKRLRREGFVTGNIFGREIPESIPIKMERTVAERLLKTCNKGSQILLDVDGQVFDVLIKDICFNSMKGLVEEIDFQALVSGEKVHSVAEIILLNHDKVISGVLQQRIQEISYKALPDAIIDKVKVDVGDMRVGDIIRVGDLDIAKNKNIELVTDLDTAVATVIAVHAAAETADEAAPETKQTGNVL</sequence>
<dbReference type="AlphaFoldDB" id="A0A174QXP4"/>
<dbReference type="Pfam" id="PF01386">
    <property type="entry name" value="Ribosomal_L25p"/>
    <property type="match status" value="1"/>
</dbReference>
<dbReference type="Proteomes" id="UP000095512">
    <property type="component" value="Unassembled WGS sequence"/>
</dbReference>
<dbReference type="SUPFAM" id="SSF50715">
    <property type="entry name" value="Ribosomal protein L25-like"/>
    <property type="match status" value="1"/>
</dbReference>
<evidence type="ECO:0000313" key="10">
    <source>
        <dbReference type="Proteomes" id="UP000251853"/>
    </source>
</evidence>
<dbReference type="GO" id="GO:0008097">
    <property type="term" value="F:5S rRNA binding"/>
    <property type="evidence" value="ECO:0007669"/>
    <property type="project" value="InterPro"/>
</dbReference>
<organism evidence="7 9">
    <name type="scientific">Enterocloster clostridioformis</name>
    <dbReference type="NCBI Taxonomy" id="1531"/>
    <lineage>
        <taxon>Bacteria</taxon>
        <taxon>Bacillati</taxon>
        <taxon>Bacillota</taxon>
        <taxon>Clostridia</taxon>
        <taxon>Lachnospirales</taxon>
        <taxon>Lachnospiraceae</taxon>
        <taxon>Enterocloster</taxon>
    </lineage>
</organism>